<dbReference type="Proteomes" id="UP001270362">
    <property type="component" value="Unassembled WGS sequence"/>
</dbReference>
<reference evidence="3" key="2">
    <citation type="submission" date="2023-06" db="EMBL/GenBank/DDBJ databases">
        <authorList>
            <consortium name="Lawrence Berkeley National Laboratory"/>
            <person name="Haridas S."/>
            <person name="Hensen N."/>
            <person name="Bonometti L."/>
            <person name="Westerberg I."/>
            <person name="Brannstrom I.O."/>
            <person name="Guillou S."/>
            <person name="Cros-Aarteil S."/>
            <person name="Calhoun S."/>
            <person name="Kuo A."/>
            <person name="Mondo S."/>
            <person name="Pangilinan J."/>
            <person name="Riley R."/>
            <person name="Labutti K."/>
            <person name="Andreopoulos B."/>
            <person name="Lipzen A."/>
            <person name="Chen C."/>
            <person name="Yanf M."/>
            <person name="Daum C."/>
            <person name="Ng V."/>
            <person name="Clum A."/>
            <person name="Steindorff A."/>
            <person name="Ohm R."/>
            <person name="Martin F."/>
            <person name="Silar P."/>
            <person name="Natvig D."/>
            <person name="Lalanne C."/>
            <person name="Gautier V."/>
            <person name="Ament-Velasquez S.L."/>
            <person name="Kruys A."/>
            <person name="Hutchinson M.I."/>
            <person name="Powell A.J."/>
            <person name="Barry K."/>
            <person name="Miller A.N."/>
            <person name="Grigoriev I.V."/>
            <person name="Debuchy R."/>
            <person name="Gladieux P."/>
            <person name="Thoren M.H."/>
            <person name="Johannesson H."/>
        </authorList>
    </citation>
    <scope>NUCLEOTIDE SEQUENCE</scope>
    <source>
        <strain evidence="3">CBS 314.62</strain>
    </source>
</reference>
<accession>A0AAE1C8W6</accession>
<dbReference type="AlphaFoldDB" id="A0AAE1C8W6"/>
<feature type="transmembrane region" description="Helical" evidence="2">
    <location>
        <begin position="107"/>
        <end position="129"/>
    </location>
</feature>
<feature type="transmembrane region" description="Helical" evidence="2">
    <location>
        <begin position="361"/>
        <end position="383"/>
    </location>
</feature>
<evidence type="ECO:0000313" key="4">
    <source>
        <dbReference type="Proteomes" id="UP001270362"/>
    </source>
</evidence>
<feature type="transmembrane region" description="Helical" evidence="2">
    <location>
        <begin position="215"/>
        <end position="238"/>
    </location>
</feature>
<evidence type="ECO:0000313" key="3">
    <source>
        <dbReference type="EMBL" id="KAK3683515.1"/>
    </source>
</evidence>
<dbReference type="PANTHER" id="PTHR12459:SF15">
    <property type="entry name" value="TRANSMEMBRANE PROTEIN 135"/>
    <property type="match status" value="1"/>
</dbReference>
<feature type="region of interest" description="Disordered" evidence="1">
    <location>
        <begin position="1"/>
        <end position="30"/>
    </location>
</feature>
<feature type="transmembrane region" description="Helical" evidence="2">
    <location>
        <begin position="144"/>
        <end position="161"/>
    </location>
</feature>
<proteinExistence type="predicted"/>
<dbReference type="EMBL" id="JAULSO010000004">
    <property type="protein sequence ID" value="KAK3683515.1"/>
    <property type="molecule type" value="Genomic_DNA"/>
</dbReference>
<keyword evidence="2" id="KW-0812">Transmembrane</keyword>
<feature type="compositionally biased region" description="Low complexity" evidence="1">
    <location>
        <begin position="1"/>
        <end position="13"/>
    </location>
</feature>
<dbReference type="PANTHER" id="PTHR12459">
    <property type="entry name" value="TRANSMEMBRANE PROTEIN 135-RELATED"/>
    <property type="match status" value="1"/>
</dbReference>
<keyword evidence="4" id="KW-1185">Reference proteome</keyword>
<gene>
    <name evidence="3" type="ORF">B0T22DRAFT_385593</name>
</gene>
<feature type="compositionally biased region" description="Polar residues" evidence="1">
    <location>
        <begin position="15"/>
        <end position="28"/>
    </location>
</feature>
<organism evidence="3 4">
    <name type="scientific">Podospora appendiculata</name>
    <dbReference type="NCBI Taxonomy" id="314037"/>
    <lineage>
        <taxon>Eukaryota</taxon>
        <taxon>Fungi</taxon>
        <taxon>Dikarya</taxon>
        <taxon>Ascomycota</taxon>
        <taxon>Pezizomycotina</taxon>
        <taxon>Sordariomycetes</taxon>
        <taxon>Sordariomycetidae</taxon>
        <taxon>Sordariales</taxon>
        <taxon>Podosporaceae</taxon>
        <taxon>Podospora</taxon>
    </lineage>
</organism>
<protein>
    <submittedName>
        <fullName evidence="3">Integral membrane protein</fullName>
    </submittedName>
</protein>
<reference evidence="3" key="1">
    <citation type="journal article" date="2023" name="Mol. Phylogenet. Evol.">
        <title>Genome-scale phylogeny and comparative genomics of the fungal order Sordariales.</title>
        <authorList>
            <person name="Hensen N."/>
            <person name="Bonometti L."/>
            <person name="Westerberg I."/>
            <person name="Brannstrom I.O."/>
            <person name="Guillou S."/>
            <person name="Cros-Aarteil S."/>
            <person name="Calhoun S."/>
            <person name="Haridas S."/>
            <person name="Kuo A."/>
            <person name="Mondo S."/>
            <person name="Pangilinan J."/>
            <person name="Riley R."/>
            <person name="LaButti K."/>
            <person name="Andreopoulos B."/>
            <person name="Lipzen A."/>
            <person name="Chen C."/>
            <person name="Yan M."/>
            <person name="Daum C."/>
            <person name="Ng V."/>
            <person name="Clum A."/>
            <person name="Steindorff A."/>
            <person name="Ohm R.A."/>
            <person name="Martin F."/>
            <person name="Silar P."/>
            <person name="Natvig D.O."/>
            <person name="Lalanne C."/>
            <person name="Gautier V."/>
            <person name="Ament-Velasquez S.L."/>
            <person name="Kruys A."/>
            <person name="Hutchinson M.I."/>
            <person name="Powell A.J."/>
            <person name="Barry K."/>
            <person name="Miller A.N."/>
            <person name="Grigoriev I.V."/>
            <person name="Debuchy R."/>
            <person name="Gladieux P."/>
            <person name="Hiltunen Thoren M."/>
            <person name="Johannesson H."/>
        </authorList>
    </citation>
    <scope>NUCLEOTIDE SEQUENCE</scope>
    <source>
        <strain evidence="3">CBS 314.62</strain>
    </source>
</reference>
<comment type="caution">
    <text evidence="3">The sequence shown here is derived from an EMBL/GenBank/DDBJ whole genome shotgun (WGS) entry which is preliminary data.</text>
</comment>
<keyword evidence="2" id="KW-1133">Transmembrane helix</keyword>
<name>A0AAE1C8W6_9PEZI</name>
<evidence type="ECO:0000256" key="1">
    <source>
        <dbReference type="SAM" id="MobiDB-lite"/>
    </source>
</evidence>
<evidence type="ECO:0000256" key="2">
    <source>
        <dbReference type="SAM" id="Phobius"/>
    </source>
</evidence>
<keyword evidence="2" id="KW-0472">Membrane</keyword>
<feature type="transmembrane region" description="Helical" evidence="2">
    <location>
        <begin position="403"/>
        <end position="423"/>
    </location>
</feature>
<dbReference type="InterPro" id="IPR026749">
    <property type="entry name" value="Tmem135"/>
</dbReference>
<sequence>MGRAAPRPGRLAATVASSLSPARSTRASKTARWDDGIPPLLRPLVRAYLLGYASTVAPRLITLLLKHLTHRRHTEGGQPQPQPSHHKEPFLAALARILRGGLDWQRFPTFCAAIVGGSTLLAVPLRAIFDRLAGNLSLLARQRLSRWFATFTAGYLSLLLLQSKPLRPSSSTDETQPTSRAGRTLDLTLFAFTRALDATITTLWRRRRPATKSPLTRLADPLLFALSSSLIMWAWFYYPARLPPSYQKWISSAAAVDPRLILALRGCHAGTLRYGVVDPAQAALLGGMCADLGLPPAWGDPAVAVPFPCTLVHMGHGGASCEAHALWRFARSARWALGTYLPLAVVLAVSRRAGWRGILKAVASSARSSAFLGAFVALFYYGVCLARTRLGPRVLGTAVAVRQAIDGGLCVASGCLLCGWSVLVEKPGRRGDMALFVAPRALATLLPRRYALEKQWRETVVFAASTAVVFTITLEQPGRVRGVLGGVLGSVLVP</sequence>
<feature type="transmembrane region" description="Helical" evidence="2">
    <location>
        <begin position="332"/>
        <end position="349"/>
    </location>
</feature>